<dbReference type="GO" id="GO:0030313">
    <property type="term" value="C:cell envelope"/>
    <property type="evidence" value="ECO:0007669"/>
    <property type="project" value="UniProtKB-SubCell"/>
</dbReference>
<dbReference type="PANTHER" id="PTHR32347">
    <property type="entry name" value="EFFLUX SYSTEM COMPONENT YKNX-RELATED"/>
    <property type="match status" value="1"/>
</dbReference>
<proteinExistence type="predicted"/>
<dbReference type="InterPro" id="IPR050465">
    <property type="entry name" value="UPF0194_transport"/>
</dbReference>
<organism evidence="5 6">
    <name type="scientific">Qiania dongpingensis</name>
    <dbReference type="NCBI Taxonomy" id="2763669"/>
    <lineage>
        <taxon>Bacteria</taxon>
        <taxon>Bacillati</taxon>
        <taxon>Bacillota</taxon>
        <taxon>Clostridia</taxon>
        <taxon>Lachnospirales</taxon>
        <taxon>Lachnospiraceae</taxon>
        <taxon>Qiania</taxon>
    </lineage>
</organism>
<evidence type="ECO:0000256" key="4">
    <source>
        <dbReference type="SAM" id="MobiDB-lite"/>
    </source>
</evidence>
<comment type="subcellular location">
    <subcellularLocation>
        <location evidence="1">Cell envelope</location>
    </subcellularLocation>
</comment>
<name>A0A7G9G744_9FIRM</name>
<keyword evidence="6" id="KW-1185">Reference proteome</keyword>
<feature type="compositionally biased region" description="Polar residues" evidence="4">
    <location>
        <begin position="300"/>
        <end position="309"/>
    </location>
</feature>
<evidence type="ECO:0000256" key="2">
    <source>
        <dbReference type="ARBA" id="ARBA00023054"/>
    </source>
</evidence>
<evidence type="ECO:0000256" key="3">
    <source>
        <dbReference type="SAM" id="Coils"/>
    </source>
</evidence>
<protein>
    <submittedName>
        <fullName evidence="5">Efflux RND transporter periplasmic adaptor subunit</fullName>
    </submittedName>
</protein>
<accession>A0A7G9G744</accession>
<dbReference type="AlphaFoldDB" id="A0A7G9G744"/>
<dbReference type="Proteomes" id="UP000515823">
    <property type="component" value="Chromosome"/>
</dbReference>
<evidence type="ECO:0000313" key="5">
    <source>
        <dbReference type="EMBL" id="QNM06626.1"/>
    </source>
</evidence>
<dbReference type="Gene3D" id="2.40.420.20">
    <property type="match status" value="1"/>
</dbReference>
<feature type="region of interest" description="Disordered" evidence="4">
    <location>
        <begin position="287"/>
        <end position="330"/>
    </location>
</feature>
<reference evidence="5 6" key="1">
    <citation type="submission" date="2020-08" db="EMBL/GenBank/DDBJ databases">
        <authorList>
            <person name="Liu C."/>
            <person name="Sun Q."/>
        </authorList>
    </citation>
    <scope>NUCLEOTIDE SEQUENCE [LARGE SCALE GENOMIC DNA]</scope>
    <source>
        <strain evidence="5 6">NSJ-38</strain>
    </source>
</reference>
<feature type="region of interest" description="Disordered" evidence="4">
    <location>
        <begin position="177"/>
        <end position="207"/>
    </location>
</feature>
<dbReference type="EMBL" id="CP060634">
    <property type="protein sequence ID" value="QNM06626.1"/>
    <property type="molecule type" value="Genomic_DNA"/>
</dbReference>
<keyword evidence="2 3" id="KW-0175">Coiled coil</keyword>
<feature type="compositionally biased region" description="Basic and acidic residues" evidence="4">
    <location>
        <begin position="177"/>
        <end position="198"/>
    </location>
</feature>
<gene>
    <name evidence="5" type="ORF">H9Q78_05805</name>
</gene>
<dbReference type="KEGG" id="qdo:H9Q78_05805"/>
<evidence type="ECO:0000313" key="6">
    <source>
        <dbReference type="Proteomes" id="UP000515823"/>
    </source>
</evidence>
<feature type="coiled-coil region" evidence="3">
    <location>
        <begin position="361"/>
        <end position="388"/>
    </location>
</feature>
<sequence length="602" mass="65949">MEKKQKLAVLLAFIAIIVMATGLLTGMSIRRIMGTGEEAVPVYSVEGLRKKEWSLSVSVPVTIEAGGSSAYYYDSDRPVEVIYVEKGQEVEAGTPLFKYDSSAPEGELQGAELSLENEKFYLEELGGYLEELKQMKPVSDGLGRGEGDVHYASEKGHSPMAGGLLYIGKAEKSLENQINQERKTESEGSTEPGDHESEGGETTDTFFPEGTVLYDKIDKDSIPFQGDGTIDTPYCYCLKKGGEVSSEVLVLLMRIQGCGRFYIMESEDLMKEPLFIWNFDGKAYEDQVQKETESEDESSLAGTEESSSLKAEESTGSSEGTDEQSRPDFEGEFDEGMLEEALGNLDSAVQGFTKEELAQMVRERSMEYEKLELAIRKKEKQILNLKETIEECTVIAKGDGTVQEVLGIEEAVLYGQPMLIIKEDSGYHLEGQLNEILAAKLKEGDKISLPATADGKEISVSAEILSIDKEPEEEITIVGNPNLSYYRFTANLENTGKVKAEELSEALVPMGEKGEGAIVLPSSLIAYENGTSYVYAMDQEGRLKKRSVETGRSILGTDVEVLSGISLGDYLAEPKADGVEEGKKAKVVYGEEMEIGTKESAE</sequence>
<evidence type="ECO:0000256" key="1">
    <source>
        <dbReference type="ARBA" id="ARBA00004196"/>
    </source>
</evidence>
<dbReference type="PANTHER" id="PTHR32347:SF14">
    <property type="entry name" value="EFFLUX SYSTEM COMPONENT YKNX-RELATED"/>
    <property type="match status" value="1"/>
</dbReference>
<dbReference type="RefSeq" id="WP_249304207.1">
    <property type="nucleotide sequence ID" value="NZ_CP060634.1"/>
</dbReference>